<organism evidence="5 6">
    <name type="scientific">Kibdelosporangium phytohabitans</name>
    <dbReference type="NCBI Taxonomy" id="860235"/>
    <lineage>
        <taxon>Bacteria</taxon>
        <taxon>Bacillati</taxon>
        <taxon>Actinomycetota</taxon>
        <taxon>Actinomycetes</taxon>
        <taxon>Pseudonocardiales</taxon>
        <taxon>Pseudonocardiaceae</taxon>
        <taxon>Kibdelosporangium</taxon>
    </lineage>
</organism>
<dbReference type="InterPro" id="IPR002577">
    <property type="entry name" value="HTH_HxlR"/>
</dbReference>
<dbReference type="InterPro" id="IPR001845">
    <property type="entry name" value="HTH_ArsR_DNA-bd_dom"/>
</dbReference>
<dbReference type="STRING" id="860235.AOZ06_24590"/>
<dbReference type="InterPro" id="IPR036390">
    <property type="entry name" value="WH_DNA-bd_sf"/>
</dbReference>
<sequence length="154" mass="17276">MRHRFEADTVGRALALVGEKWSLRILRECLFGVRRYGEFARTLSIPRPTLSARLKTLVEAGLLDRVRYATNPDRHEYRLTRMGRELFPAVVTLMRWGDKYLADPGGPPILFRHKECGQVADSYVACVECGGEIAYHTVTPEPGPSYAAGADPEV</sequence>
<keyword evidence="6" id="KW-1185">Reference proteome</keyword>
<reference evidence="5 6" key="1">
    <citation type="submission" date="2015-07" db="EMBL/GenBank/DDBJ databases">
        <title>Genome sequencing of Kibdelosporangium phytohabitans.</title>
        <authorList>
            <person name="Qin S."/>
            <person name="Xing K."/>
        </authorList>
    </citation>
    <scope>NUCLEOTIDE SEQUENCE [LARGE SCALE GENOMIC DNA]</scope>
    <source>
        <strain evidence="5 6">KLBMP1111</strain>
    </source>
</reference>
<dbReference type="PROSITE" id="PS51118">
    <property type="entry name" value="HTH_HXLR"/>
    <property type="match status" value="1"/>
</dbReference>
<dbReference type="GO" id="GO:0003677">
    <property type="term" value="F:DNA binding"/>
    <property type="evidence" value="ECO:0007669"/>
    <property type="project" value="UniProtKB-KW"/>
</dbReference>
<evidence type="ECO:0000256" key="2">
    <source>
        <dbReference type="ARBA" id="ARBA00023125"/>
    </source>
</evidence>
<dbReference type="SMART" id="SM00418">
    <property type="entry name" value="HTH_ARSR"/>
    <property type="match status" value="1"/>
</dbReference>
<dbReference type="Gene3D" id="1.10.10.10">
    <property type="entry name" value="Winged helix-like DNA-binding domain superfamily/Winged helix DNA-binding domain"/>
    <property type="match status" value="1"/>
</dbReference>
<keyword evidence="3" id="KW-0804">Transcription</keyword>
<evidence type="ECO:0000256" key="3">
    <source>
        <dbReference type="ARBA" id="ARBA00023163"/>
    </source>
</evidence>
<dbReference type="KEGG" id="kphy:AOZ06_24590"/>
<dbReference type="EMBL" id="CP012752">
    <property type="protein sequence ID" value="ALG15032.1"/>
    <property type="molecule type" value="Genomic_DNA"/>
</dbReference>
<dbReference type="InterPro" id="IPR011991">
    <property type="entry name" value="ArsR-like_HTH"/>
</dbReference>
<dbReference type="CDD" id="cd00090">
    <property type="entry name" value="HTH_ARSR"/>
    <property type="match status" value="1"/>
</dbReference>
<dbReference type="InterPro" id="IPR036388">
    <property type="entry name" value="WH-like_DNA-bd_sf"/>
</dbReference>
<keyword evidence="1" id="KW-0805">Transcription regulation</keyword>
<evidence type="ECO:0000313" key="5">
    <source>
        <dbReference type="EMBL" id="ALG15032.1"/>
    </source>
</evidence>
<protein>
    <submittedName>
        <fullName evidence="5">Transcriptional regulator</fullName>
    </submittedName>
</protein>
<evidence type="ECO:0000256" key="1">
    <source>
        <dbReference type="ARBA" id="ARBA00023015"/>
    </source>
</evidence>
<dbReference type="Proteomes" id="UP000063699">
    <property type="component" value="Chromosome"/>
</dbReference>
<dbReference type="AlphaFoldDB" id="A0A0N9IEY5"/>
<dbReference type="GO" id="GO:0003700">
    <property type="term" value="F:DNA-binding transcription factor activity"/>
    <property type="evidence" value="ECO:0007669"/>
    <property type="project" value="InterPro"/>
</dbReference>
<proteinExistence type="predicted"/>
<dbReference type="SUPFAM" id="SSF46785">
    <property type="entry name" value="Winged helix' DNA-binding domain"/>
    <property type="match status" value="1"/>
</dbReference>
<accession>A0A0N9IEY5</accession>
<gene>
    <name evidence="5" type="ORF">AOZ06_24590</name>
</gene>
<dbReference type="Pfam" id="PF01638">
    <property type="entry name" value="HxlR"/>
    <property type="match status" value="1"/>
</dbReference>
<dbReference type="PANTHER" id="PTHR33204:SF18">
    <property type="entry name" value="TRANSCRIPTIONAL REGULATORY PROTEIN"/>
    <property type="match status" value="1"/>
</dbReference>
<keyword evidence="2" id="KW-0238">DNA-binding</keyword>
<feature type="domain" description="HTH hxlR-type" evidence="4">
    <location>
        <begin position="7"/>
        <end position="105"/>
    </location>
</feature>
<name>A0A0N9IEY5_9PSEU</name>
<evidence type="ECO:0000259" key="4">
    <source>
        <dbReference type="PROSITE" id="PS51118"/>
    </source>
</evidence>
<dbReference type="PANTHER" id="PTHR33204">
    <property type="entry name" value="TRANSCRIPTIONAL REGULATOR, MARR FAMILY"/>
    <property type="match status" value="1"/>
</dbReference>
<dbReference type="OrthoDB" id="5181972at2"/>
<evidence type="ECO:0000313" key="6">
    <source>
        <dbReference type="Proteomes" id="UP000063699"/>
    </source>
</evidence>